<dbReference type="Proteomes" id="UP001333710">
    <property type="component" value="Chromosome"/>
</dbReference>
<dbReference type="InterPro" id="IPR007492">
    <property type="entry name" value="LytTR_DNA-bd_dom"/>
</dbReference>
<evidence type="ECO:0008006" key="7">
    <source>
        <dbReference type="Google" id="ProtNLM"/>
    </source>
</evidence>
<dbReference type="GO" id="GO:0003677">
    <property type="term" value="F:DNA binding"/>
    <property type="evidence" value="ECO:0007669"/>
    <property type="project" value="InterPro"/>
</dbReference>
<evidence type="ECO:0000256" key="2">
    <source>
        <dbReference type="PROSITE-ProRule" id="PRU00169"/>
    </source>
</evidence>
<dbReference type="GO" id="GO:0000156">
    <property type="term" value="F:phosphorelay response regulator activity"/>
    <property type="evidence" value="ECO:0007669"/>
    <property type="project" value="InterPro"/>
</dbReference>
<evidence type="ECO:0000313" key="6">
    <source>
        <dbReference type="Proteomes" id="UP001333710"/>
    </source>
</evidence>
<name>A0AA48HTN5_9ALTE</name>
<dbReference type="InterPro" id="IPR046947">
    <property type="entry name" value="LytR-like"/>
</dbReference>
<evidence type="ECO:0000259" key="3">
    <source>
        <dbReference type="PROSITE" id="PS50110"/>
    </source>
</evidence>
<keyword evidence="1" id="KW-0902">Two-component regulatory system</keyword>
<keyword evidence="2" id="KW-0597">Phosphoprotein</keyword>
<dbReference type="InterPro" id="IPR001789">
    <property type="entry name" value="Sig_transdc_resp-reg_receiver"/>
</dbReference>
<sequence length="238" mass="27272">MFSCIIVDDEPMARERIRMFIETQPNWQVIAESDHYDESLKLIKQLRPTVCFLDINIIGGNGFHLAEELDKNMVCNWVFTTAYSEFAVAAFDLNATDYLLKPFDNQRLRDVLDKVERKQVLGYRNAQDKLIAVKSIGSVRFVKAKDVIWIKGAANYVELHCPDHVWLHRESLSSLEKQLASGQFIRVHRSIVVNKSHIDSINSELGRYSLLQLSNGDEVKIGQSYKAELFKELGLEPA</sequence>
<dbReference type="PANTHER" id="PTHR37299">
    <property type="entry name" value="TRANSCRIPTIONAL REGULATOR-RELATED"/>
    <property type="match status" value="1"/>
</dbReference>
<dbReference type="Pfam" id="PF04397">
    <property type="entry name" value="LytTR"/>
    <property type="match status" value="1"/>
</dbReference>
<feature type="domain" description="HTH LytTR-type" evidence="4">
    <location>
        <begin position="131"/>
        <end position="235"/>
    </location>
</feature>
<dbReference type="SUPFAM" id="SSF52172">
    <property type="entry name" value="CheY-like"/>
    <property type="match status" value="1"/>
</dbReference>
<evidence type="ECO:0000259" key="4">
    <source>
        <dbReference type="PROSITE" id="PS50930"/>
    </source>
</evidence>
<organism evidence="5 6">
    <name type="scientific">Planctobacterium marinum</name>
    <dbReference type="NCBI Taxonomy" id="1631968"/>
    <lineage>
        <taxon>Bacteria</taxon>
        <taxon>Pseudomonadati</taxon>
        <taxon>Pseudomonadota</taxon>
        <taxon>Gammaproteobacteria</taxon>
        <taxon>Alteromonadales</taxon>
        <taxon>Alteromonadaceae</taxon>
        <taxon>Planctobacterium</taxon>
    </lineage>
</organism>
<accession>A0AA48HTN5</accession>
<feature type="domain" description="Response regulatory" evidence="3">
    <location>
        <begin position="3"/>
        <end position="116"/>
    </location>
</feature>
<dbReference type="Pfam" id="PF00072">
    <property type="entry name" value="Response_reg"/>
    <property type="match status" value="1"/>
</dbReference>
<dbReference type="EMBL" id="AP027272">
    <property type="protein sequence ID" value="BDX08502.1"/>
    <property type="molecule type" value="Genomic_DNA"/>
</dbReference>
<dbReference type="Gene3D" id="2.40.50.1020">
    <property type="entry name" value="LytTr DNA-binding domain"/>
    <property type="match status" value="1"/>
</dbReference>
<dbReference type="KEGG" id="pmaw:MACH26_40230"/>
<keyword evidence="6" id="KW-1185">Reference proteome</keyword>
<proteinExistence type="predicted"/>
<dbReference type="PROSITE" id="PS50930">
    <property type="entry name" value="HTH_LYTTR"/>
    <property type="match status" value="1"/>
</dbReference>
<dbReference type="AlphaFoldDB" id="A0AA48HTN5"/>
<dbReference type="PROSITE" id="PS50110">
    <property type="entry name" value="RESPONSE_REGULATORY"/>
    <property type="match status" value="1"/>
</dbReference>
<reference evidence="5" key="1">
    <citation type="submission" date="2023-01" db="EMBL/GenBank/DDBJ databases">
        <title>Complete genome sequence of Planctobacterium marinum strain Dej080120_11.</title>
        <authorList>
            <person name="Ueki S."/>
            <person name="Maruyama F."/>
        </authorList>
    </citation>
    <scope>NUCLEOTIDE SEQUENCE</scope>
    <source>
        <strain evidence="5">Dej080120_11</strain>
    </source>
</reference>
<evidence type="ECO:0000313" key="5">
    <source>
        <dbReference type="EMBL" id="BDX08502.1"/>
    </source>
</evidence>
<dbReference type="Gene3D" id="3.40.50.2300">
    <property type="match status" value="1"/>
</dbReference>
<dbReference type="RefSeq" id="WP_338294571.1">
    <property type="nucleotide sequence ID" value="NZ_AP027272.1"/>
</dbReference>
<dbReference type="InterPro" id="IPR011006">
    <property type="entry name" value="CheY-like_superfamily"/>
</dbReference>
<feature type="modified residue" description="4-aspartylphosphate" evidence="2">
    <location>
        <position position="54"/>
    </location>
</feature>
<evidence type="ECO:0000256" key="1">
    <source>
        <dbReference type="ARBA" id="ARBA00023012"/>
    </source>
</evidence>
<gene>
    <name evidence="5" type="ORF">MACH26_40230</name>
</gene>
<dbReference type="PANTHER" id="PTHR37299:SF1">
    <property type="entry name" value="STAGE 0 SPORULATION PROTEIN A HOMOLOG"/>
    <property type="match status" value="1"/>
</dbReference>
<dbReference type="SMART" id="SM00448">
    <property type="entry name" value="REC"/>
    <property type="match status" value="1"/>
</dbReference>
<dbReference type="SMART" id="SM00850">
    <property type="entry name" value="LytTR"/>
    <property type="match status" value="1"/>
</dbReference>
<protein>
    <recommendedName>
        <fullName evidence="7">DNA-binding response regulator</fullName>
    </recommendedName>
</protein>